<sequence>MKTETKYGVEQFDGWKAIAQVIHTFSVNGDLETKIEGVAYEYEEEKFSTELAEIEEKRDQPLYDRALGALIGKVDGSPDLNRWKFDVKIDGDNISNWNGSAPTAALAVQMSNIVIEWIKEKQEGQTEDTEENTEA</sequence>
<dbReference type="EMBL" id="LAZR01000432">
    <property type="protein sequence ID" value="KKN69148.1"/>
    <property type="molecule type" value="Genomic_DNA"/>
</dbReference>
<protein>
    <submittedName>
        <fullName evidence="1">Uncharacterized protein</fullName>
    </submittedName>
</protein>
<dbReference type="AlphaFoldDB" id="A0A0F9VTQ3"/>
<reference evidence="1" key="1">
    <citation type="journal article" date="2015" name="Nature">
        <title>Complex archaea that bridge the gap between prokaryotes and eukaryotes.</title>
        <authorList>
            <person name="Spang A."/>
            <person name="Saw J.H."/>
            <person name="Jorgensen S.L."/>
            <person name="Zaremba-Niedzwiedzka K."/>
            <person name="Martijn J."/>
            <person name="Lind A.E."/>
            <person name="van Eijk R."/>
            <person name="Schleper C."/>
            <person name="Guy L."/>
            <person name="Ettema T.J."/>
        </authorList>
    </citation>
    <scope>NUCLEOTIDE SEQUENCE</scope>
</reference>
<evidence type="ECO:0000313" key="1">
    <source>
        <dbReference type="EMBL" id="KKN69148.1"/>
    </source>
</evidence>
<proteinExistence type="predicted"/>
<accession>A0A0F9VTQ3</accession>
<name>A0A0F9VTQ3_9ZZZZ</name>
<comment type="caution">
    <text evidence="1">The sequence shown here is derived from an EMBL/GenBank/DDBJ whole genome shotgun (WGS) entry which is preliminary data.</text>
</comment>
<gene>
    <name evidence="1" type="ORF">LCGC14_0444370</name>
</gene>
<organism evidence="1">
    <name type="scientific">marine sediment metagenome</name>
    <dbReference type="NCBI Taxonomy" id="412755"/>
    <lineage>
        <taxon>unclassified sequences</taxon>
        <taxon>metagenomes</taxon>
        <taxon>ecological metagenomes</taxon>
    </lineage>
</organism>